<dbReference type="EMBL" id="CP003587">
    <property type="protein sequence ID" value="AGY57993.1"/>
    <property type="molecule type" value="Genomic_DNA"/>
</dbReference>
<dbReference type="OrthoDB" id="457991at2"/>
<evidence type="ECO:0000313" key="1">
    <source>
        <dbReference type="EMBL" id="AGY57993.1"/>
    </source>
</evidence>
<dbReference type="STRING" id="1183438.GKIL_1747"/>
<dbReference type="Proteomes" id="UP000017396">
    <property type="component" value="Chromosome"/>
</dbReference>
<protein>
    <submittedName>
        <fullName evidence="1">Uncharacterized protein</fullName>
    </submittedName>
</protein>
<keyword evidence="2" id="KW-1185">Reference proteome</keyword>
<evidence type="ECO:0000313" key="2">
    <source>
        <dbReference type="Proteomes" id="UP000017396"/>
    </source>
</evidence>
<dbReference type="HOGENOM" id="CLU_975783_0_0_3"/>
<dbReference type="AlphaFoldDB" id="U5QGJ6"/>
<sequence length="285" mass="32146">MNSPVCCPPALAVGDCLLFFERLLDRLPIAAAGGCIEAFIRILKQLELMICYRHFFAEEYACSTASSEIGISRLQRERLARETSELPASPREIEFLRLVNEKLFPLLDEYLTDDDFDVIAQPQTVPIPCIGWAFDYEADLEGYSFPYRLALTLILDAIEPDEEVRHFAESLVPGCLSASAHWSLFQTACTALGGHYIDIPELFDSLTAGTGNFWIDYTPDICADNIAWTIEHLDYLHTQFRECEAIIARVSAAAEWLGEDPERWQPVLEAWVLAGHSQPKKKRSP</sequence>
<proteinExistence type="predicted"/>
<dbReference type="KEGG" id="glj:GKIL_1747"/>
<accession>U5QGJ6</accession>
<gene>
    <name evidence="1" type="ORF">GKIL_1747</name>
</gene>
<name>U5QGJ6_GLOK1</name>
<dbReference type="RefSeq" id="WP_023173115.1">
    <property type="nucleotide sequence ID" value="NC_022600.1"/>
</dbReference>
<reference evidence="1 2" key="1">
    <citation type="journal article" date="2013" name="PLoS ONE">
        <title>Cultivation and Complete Genome Sequencing of Gloeobacter kilaueensis sp. nov., from a Lava Cave in Kilauea Caldera, Hawai'i.</title>
        <authorList>
            <person name="Saw J.H."/>
            <person name="Schatz M."/>
            <person name="Brown M.V."/>
            <person name="Kunkel D.D."/>
            <person name="Foster J.S."/>
            <person name="Shick H."/>
            <person name="Christensen S."/>
            <person name="Hou S."/>
            <person name="Wan X."/>
            <person name="Donachie S.P."/>
        </authorList>
    </citation>
    <scope>NUCLEOTIDE SEQUENCE [LARGE SCALE GENOMIC DNA]</scope>
    <source>
        <strain evidence="2">JS</strain>
    </source>
</reference>
<organism evidence="1 2">
    <name type="scientific">Gloeobacter kilaueensis (strain ATCC BAA-2537 / CCAP 1431/1 / ULC 316 / JS1)</name>
    <dbReference type="NCBI Taxonomy" id="1183438"/>
    <lineage>
        <taxon>Bacteria</taxon>
        <taxon>Bacillati</taxon>
        <taxon>Cyanobacteriota</taxon>
        <taxon>Cyanophyceae</taxon>
        <taxon>Gloeobacterales</taxon>
        <taxon>Gloeobacteraceae</taxon>
        <taxon>Gloeobacter</taxon>
    </lineage>
</organism>